<protein>
    <submittedName>
        <fullName evidence="3">Uncharacterized protein</fullName>
    </submittedName>
</protein>
<accession>A0ABV5G9X4</accession>
<feature type="region of interest" description="Disordered" evidence="1">
    <location>
        <begin position="1"/>
        <end position="42"/>
    </location>
</feature>
<evidence type="ECO:0000313" key="2">
    <source>
        <dbReference type="EMBL" id="MFB9072491.1"/>
    </source>
</evidence>
<comment type="caution">
    <text evidence="3">The sequence shown here is derived from an EMBL/GenBank/DDBJ whole genome shotgun (WGS) entry which is preliminary data.</text>
</comment>
<keyword evidence="4" id="KW-1185">Reference proteome</keyword>
<name>A0ABV5G9X4_9MICC</name>
<feature type="compositionally biased region" description="Low complexity" evidence="1">
    <location>
        <begin position="1"/>
        <end position="28"/>
    </location>
</feature>
<sequence>MGRASGGVPAASPAMASAARAAGGAHPPGLNPWPARNGRPRLLRRRHVPHRILDRADGTGGSGCAGCAGSRGFAVSGHRAGRMLG</sequence>
<dbReference type="EMBL" id="JBHMFI010000001">
    <property type="protein sequence ID" value="MFB9072491.1"/>
    <property type="molecule type" value="Genomic_DNA"/>
</dbReference>
<evidence type="ECO:0000256" key="1">
    <source>
        <dbReference type="SAM" id="MobiDB-lite"/>
    </source>
</evidence>
<evidence type="ECO:0000313" key="4">
    <source>
        <dbReference type="Proteomes" id="UP001589575"/>
    </source>
</evidence>
<reference evidence="3 4" key="1">
    <citation type="submission" date="2024-09" db="EMBL/GenBank/DDBJ databases">
        <authorList>
            <person name="Sun Q."/>
            <person name="Mori K."/>
        </authorList>
    </citation>
    <scope>NUCLEOTIDE SEQUENCE [LARGE SCALE GENOMIC DNA]</scope>
    <source>
        <strain evidence="3 4">CCM 7609</strain>
    </source>
</reference>
<proteinExistence type="predicted"/>
<gene>
    <name evidence="2" type="ORF">ACFFX0_15325</name>
    <name evidence="3" type="ORF">ACFFX0_33090</name>
</gene>
<organism evidence="3 4">
    <name type="scientific">Citricoccus parietis</name>
    <dbReference type="NCBI Taxonomy" id="592307"/>
    <lineage>
        <taxon>Bacteria</taxon>
        <taxon>Bacillati</taxon>
        <taxon>Actinomycetota</taxon>
        <taxon>Actinomycetes</taxon>
        <taxon>Micrococcales</taxon>
        <taxon>Micrococcaceae</taxon>
        <taxon>Citricoccus</taxon>
    </lineage>
</organism>
<evidence type="ECO:0000313" key="3">
    <source>
        <dbReference type="EMBL" id="MFB9075738.1"/>
    </source>
</evidence>
<dbReference type="Proteomes" id="UP001589575">
    <property type="component" value="Unassembled WGS sequence"/>
</dbReference>
<dbReference type="EMBL" id="JBHMFI010000024">
    <property type="protein sequence ID" value="MFB9075738.1"/>
    <property type="molecule type" value="Genomic_DNA"/>
</dbReference>